<protein>
    <submittedName>
        <fullName evidence="2">F-box domain containing protein</fullName>
    </submittedName>
</protein>
<reference evidence="2" key="2">
    <citation type="submission" date="2023-04" db="EMBL/GenBank/DDBJ databases">
        <authorList>
            <person name="Bruccoleri R.E."/>
            <person name="Oakeley E.J."/>
            <person name="Faust A.-M."/>
            <person name="Dessus-Babus S."/>
            <person name="Altorfer M."/>
            <person name="Burckhardt D."/>
            <person name="Oertli M."/>
            <person name="Naumann U."/>
            <person name="Petersen F."/>
            <person name="Wong J."/>
        </authorList>
    </citation>
    <scope>NUCLEOTIDE SEQUENCE</scope>
    <source>
        <strain evidence="2">GSM-AAB239-AS_SAM_17_03QT</strain>
        <tissue evidence="2">Leaf</tissue>
    </source>
</reference>
<dbReference type="GO" id="GO:0031146">
    <property type="term" value="P:SCF-dependent proteasomal ubiquitin-dependent protein catabolic process"/>
    <property type="evidence" value="ECO:0007669"/>
    <property type="project" value="TreeGrafter"/>
</dbReference>
<gene>
    <name evidence="2" type="ORF">M6B38_303275</name>
</gene>
<dbReference type="SMART" id="SM00256">
    <property type="entry name" value="FBOX"/>
    <property type="match status" value="1"/>
</dbReference>
<comment type="caution">
    <text evidence="2">The sequence shown here is derived from an EMBL/GenBank/DDBJ whole genome shotgun (WGS) entry which is preliminary data.</text>
</comment>
<evidence type="ECO:0000259" key="1">
    <source>
        <dbReference type="PROSITE" id="PS50181"/>
    </source>
</evidence>
<proteinExistence type="predicted"/>
<keyword evidence="3" id="KW-1185">Reference proteome</keyword>
<dbReference type="PANTHER" id="PTHR46301:SF18">
    <property type="entry name" value="GRAS FAMILY TRANSCRIPTION FACTOR FAMILY PROTEIN"/>
    <property type="match status" value="1"/>
</dbReference>
<dbReference type="GO" id="GO:0004842">
    <property type="term" value="F:ubiquitin-protein transferase activity"/>
    <property type="evidence" value="ECO:0007669"/>
    <property type="project" value="TreeGrafter"/>
</dbReference>
<evidence type="ECO:0000313" key="3">
    <source>
        <dbReference type="Proteomes" id="UP001140949"/>
    </source>
</evidence>
<dbReference type="AlphaFoldDB" id="A0AAX6HNK6"/>
<dbReference type="Pfam" id="PF00646">
    <property type="entry name" value="F-box"/>
    <property type="match status" value="1"/>
</dbReference>
<name>A0AAX6HNK6_IRIPA</name>
<dbReference type="InterPro" id="IPR036047">
    <property type="entry name" value="F-box-like_dom_sf"/>
</dbReference>
<dbReference type="PROSITE" id="PS50181">
    <property type="entry name" value="FBOX"/>
    <property type="match status" value="1"/>
</dbReference>
<dbReference type="EMBL" id="JANAVB010007816">
    <property type="protein sequence ID" value="KAJ6842144.1"/>
    <property type="molecule type" value="Genomic_DNA"/>
</dbReference>
<reference evidence="2" key="1">
    <citation type="journal article" date="2023" name="GigaByte">
        <title>Genome assembly of the bearded iris, Iris pallida Lam.</title>
        <authorList>
            <person name="Bruccoleri R.E."/>
            <person name="Oakeley E.J."/>
            <person name="Faust A.M.E."/>
            <person name="Altorfer M."/>
            <person name="Dessus-Babus S."/>
            <person name="Burckhardt D."/>
            <person name="Oertli M."/>
            <person name="Naumann U."/>
            <person name="Petersen F."/>
            <person name="Wong J."/>
        </authorList>
    </citation>
    <scope>NUCLEOTIDE SEQUENCE</scope>
    <source>
        <strain evidence="2">GSM-AAB239-AS_SAM_17_03QT</strain>
    </source>
</reference>
<feature type="domain" description="F-box" evidence="1">
    <location>
        <begin position="10"/>
        <end position="55"/>
    </location>
</feature>
<organism evidence="2 3">
    <name type="scientific">Iris pallida</name>
    <name type="common">Sweet iris</name>
    <dbReference type="NCBI Taxonomy" id="29817"/>
    <lineage>
        <taxon>Eukaryota</taxon>
        <taxon>Viridiplantae</taxon>
        <taxon>Streptophyta</taxon>
        <taxon>Embryophyta</taxon>
        <taxon>Tracheophyta</taxon>
        <taxon>Spermatophyta</taxon>
        <taxon>Magnoliopsida</taxon>
        <taxon>Liliopsida</taxon>
        <taxon>Asparagales</taxon>
        <taxon>Iridaceae</taxon>
        <taxon>Iridoideae</taxon>
        <taxon>Irideae</taxon>
        <taxon>Iris</taxon>
    </lineage>
</organism>
<sequence length="395" mass="42939">MQTTTTTTTTVGLCLLPSDLLHDIFLRLPLPYLHRLRSVSTSLTSLLTSRDFRRLHRSLSDSTWLFLLTKRPPSRSSLLRGFHRRSLRWFTFPLLPPDLDNDLYFLSASGNFFLFTSNSLLRLVAVDLAAATATARALPLCPLGPRGTSSWRRSGFKLLSSSSSSSFRFLFADLHRGRPALFEYSSATDAWRSVLAESSDGGQHVTRGGGGGGGGGTIFLNVSDFVLVVAGVNDEEEEAVPVVYYYTPRMLEGLGAVGRLHVYGDGMAAVVSTVASGGGRRSVTSVELWGPRGGQEWEMVTRVPEGLFGSGDYGVMKGCLEERDGVVWLVLVSNLRGDWAIVWLGYHRRTEEWEWVPVADPGAKGFNMAGIAVGTSFLGHWPSSSSSASSSSSSS</sequence>
<dbReference type="SUPFAM" id="SSF81383">
    <property type="entry name" value="F-box domain"/>
    <property type="match status" value="1"/>
</dbReference>
<dbReference type="InterPro" id="IPR001810">
    <property type="entry name" value="F-box_dom"/>
</dbReference>
<evidence type="ECO:0000313" key="2">
    <source>
        <dbReference type="EMBL" id="KAJ6842144.1"/>
    </source>
</evidence>
<dbReference type="PANTHER" id="PTHR46301">
    <property type="entry name" value="F-BOX/KELCH-REPEAT PROTEIN"/>
    <property type="match status" value="1"/>
</dbReference>
<accession>A0AAX6HNK6</accession>
<dbReference type="Proteomes" id="UP001140949">
    <property type="component" value="Unassembled WGS sequence"/>
</dbReference>